<evidence type="ECO:0000256" key="1">
    <source>
        <dbReference type="ARBA" id="ARBA00008779"/>
    </source>
</evidence>
<dbReference type="SUPFAM" id="SSF53649">
    <property type="entry name" value="Alkaline phosphatase-like"/>
    <property type="match status" value="1"/>
</dbReference>
<dbReference type="Proteomes" id="UP001259659">
    <property type="component" value="Unassembled WGS sequence"/>
</dbReference>
<dbReference type="PANTHER" id="PTHR42693:SF33">
    <property type="entry name" value="ARYLSULFATASE"/>
    <property type="match status" value="1"/>
</dbReference>
<reference evidence="4 5" key="1">
    <citation type="submission" date="2022-06" db="EMBL/GenBank/DDBJ databases">
        <title>Haloarcula sp. a new haloarchaeum isolate from saline soil.</title>
        <authorList>
            <person name="Strakova D."/>
            <person name="Galisteo C."/>
            <person name="Sanchez-Porro C."/>
            <person name="Ventosa A."/>
        </authorList>
    </citation>
    <scope>NUCLEOTIDE SEQUENCE [LARGE SCALE GENOMIC DNA]</scope>
    <source>
        <strain evidence="4 5">S1CR25-12</strain>
    </source>
</reference>
<protein>
    <submittedName>
        <fullName evidence="4">Sulfatase-like hydrolase/transferase</fullName>
    </submittedName>
</protein>
<evidence type="ECO:0000256" key="2">
    <source>
        <dbReference type="SAM" id="MobiDB-lite"/>
    </source>
</evidence>
<feature type="domain" description="Sulfatase N-terminal" evidence="3">
    <location>
        <begin position="54"/>
        <end position="345"/>
    </location>
</feature>
<dbReference type="InterPro" id="IPR000917">
    <property type="entry name" value="Sulfatase_N"/>
</dbReference>
<organism evidence="4 5">
    <name type="scientific">Haloarcula saliterrae</name>
    <dbReference type="NCBI Taxonomy" id="2950534"/>
    <lineage>
        <taxon>Archaea</taxon>
        <taxon>Methanobacteriati</taxon>
        <taxon>Methanobacteriota</taxon>
        <taxon>Stenosarchaea group</taxon>
        <taxon>Halobacteria</taxon>
        <taxon>Halobacteriales</taxon>
        <taxon>Haloarculaceae</taxon>
        <taxon>Haloarcula</taxon>
    </lineage>
</organism>
<comment type="caution">
    <text evidence="4">The sequence shown here is derived from an EMBL/GenBank/DDBJ whole genome shotgun (WGS) entry which is preliminary data.</text>
</comment>
<proteinExistence type="inferred from homology"/>
<dbReference type="InterPro" id="IPR050738">
    <property type="entry name" value="Sulfatase"/>
</dbReference>
<evidence type="ECO:0000313" key="5">
    <source>
        <dbReference type="Proteomes" id="UP001259659"/>
    </source>
</evidence>
<gene>
    <name evidence="4" type="ORF">NDI56_03505</name>
</gene>
<name>A0ABU2F9E7_9EURY</name>
<dbReference type="Gene3D" id="3.40.720.10">
    <property type="entry name" value="Alkaline Phosphatase, subunit A"/>
    <property type="match status" value="1"/>
</dbReference>
<comment type="similarity">
    <text evidence="1">Belongs to the sulfatase family.</text>
</comment>
<dbReference type="PANTHER" id="PTHR42693">
    <property type="entry name" value="ARYLSULFATASE FAMILY MEMBER"/>
    <property type="match status" value="1"/>
</dbReference>
<evidence type="ECO:0000259" key="3">
    <source>
        <dbReference type="Pfam" id="PF00884"/>
    </source>
</evidence>
<accession>A0ABU2F9E7</accession>
<sequence>MGIKRRLINTLPPSAKRALALPYDYYQMRQADKQFAGKSLPNRSAADTAPDHIVCLVVDALRADYVDDETTPFLAGLNRTTATTPGSWTFPAVSSMLAGVYPHEHGGMRQTDEPDDSDGIRLPPRMDDDRVTITEALAGAGYETYGGFGHDTPFVAISGRFDKHRLYHNFSSDADDVLSDYLEWVSGRERTFAFLHLADPHIPLDPPAEYVEKYDVDTAIEGLATWEYKTETDCTGACQRYRDHRQRLYRASVDYVDDAIERFDEGLESTLDDPLLVVTADHGEAHWEHVAFDVEHFDGSGCVDHGGAPYEAVARVPLLTNADWPLDGPISLVDLPATFADVTGIEFDAAAGHSLTETPPSDRLMFTEGSLDGHEKKAVYHGDYKLIASQGHGVEVGYELPDETVVELPLEEHELLTANVPPWPSAEAGETEVAGVVEDRLEQLGYK</sequence>
<dbReference type="Pfam" id="PF00884">
    <property type="entry name" value="Sulfatase"/>
    <property type="match status" value="1"/>
</dbReference>
<dbReference type="EMBL" id="JAMQON010000001">
    <property type="protein sequence ID" value="MDS0258475.1"/>
    <property type="molecule type" value="Genomic_DNA"/>
</dbReference>
<dbReference type="RefSeq" id="WP_310918040.1">
    <property type="nucleotide sequence ID" value="NZ_JAMQON010000001.1"/>
</dbReference>
<evidence type="ECO:0000313" key="4">
    <source>
        <dbReference type="EMBL" id="MDS0258475.1"/>
    </source>
</evidence>
<dbReference type="InterPro" id="IPR017850">
    <property type="entry name" value="Alkaline_phosphatase_core_sf"/>
</dbReference>
<keyword evidence="5" id="KW-1185">Reference proteome</keyword>
<feature type="region of interest" description="Disordered" evidence="2">
    <location>
        <begin position="105"/>
        <end position="126"/>
    </location>
</feature>